<evidence type="ECO:0000313" key="3">
    <source>
        <dbReference type="Proteomes" id="UP000054007"/>
    </source>
</evidence>
<evidence type="ECO:0000313" key="2">
    <source>
        <dbReference type="EMBL" id="KIY73068.1"/>
    </source>
</evidence>
<organism evidence="2 3">
    <name type="scientific">Cylindrobasidium torrendii FP15055 ss-10</name>
    <dbReference type="NCBI Taxonomy" id="1314674"/>
    <lineage>
        <taxon>Eukaryota</taxon>
        <taxon>Fungi</taxon>
        <taxon>Dikarya</taxon>
        <taxon>Basidiomycota</taxon>
        <taxon>Agaricomycotina</taxon>
        <taxon>Agaricomycetes</taxon>
        <taxon>Agaricomycetidae</taxon>
        <taxon>Agaricales</taxon>
        <taxon>Marasmiineae</taxon>
        <taxon>Physalacriaceae</taxon>
        <taxon>Cylindrobasidium</taxon>
    </lineage>
</organism>
<dbReference type="EMBL" id="KN880438">
    <property type="protein sequence ID" value="KIY73068.1"/>
    <property type="molecule type" value="Genomic_DNA"/>
</dbReference>
<feature type="region of interest" description="Disordered" evidence="1">
    <location>
        <begin position="39"/>
        <end position="65"/>
    </location>
</feature>
<dbReference type="OrthoDB" id="3260134at2759"/>
<keyword evidence="3" id="KW-1185">Reference proteome</keyword>
<dbReference type="AlphaFoldDB" id="A0A0D7BR92"/>
<feature type="compositionally biased region" description="Polar residues" evidence="1">
    <location>
        <begin position="164"/>
        <end position="178"/>
    </location>
</feature>
<reference evidence="2 3" key="1">
    <citation type="journal article" date="2015" name="Fungal Genet. Biol.">
        <title>Evolution of novel wood decay mechanisms in Agaricales revealed by the genome sequences of Fistulina hepatica and Cylindrobasidium torrendii.</title>
        <authorList>
            <person name="Floudas D."/>
            <person name="Held B.W."/>
            <person name="Riley R."/>
            <person name="Nagy L.G."/>
            <person name="Koehler G."/>
            <person name="Ransdell A.S."/>
            <person name="Younus H."/>
            <person name="Chow J."/>
            <person name="Chiniquy J."/>
            <person name="Lipzen A."/>
            <person name="Tritt A."/>
            <person name="Sun H."/>
            <person name="Haridas S."/>
            <person name="LaButti K."/>
            <person name="Ohm R.A."/>
            <person name="Kues U."/>
            <person name="Blanchette R.A."/>
            <person name="Grigoriev I.V."/>
            <person name="Minto R.E."/>
            <person name="Hibbett D.S."/>
        </authorList>
    </citation>
    <scope>NUCLEOTIDE SEQUENCE [LARGE SCALE GENOMIC DNA]</scope>
    <source>
        <strain evidence="2 3">FP15055 ss-10</strain>
    </source>
</reference>
<dbReference type="Proteomes" id="UP000054007">
    <property type="component" value="Unassembled WGS sequence"/>
</dbReference>
<name>A0A0D7BR92_9AGAR</name>
<feature type="compositionally biased region" description="Basic and acidic residues" evidence="1">
    <location>
        <begin position="181"/>
        <end position="191"/>
    </location>
</feature>
<sequence>MHTKDLGSPIQDAWSDQPNYRVYEKENYHDRFSSELVNYDENIQDYSDRGEPRSANNSPSPAFPRRAVVGSTKLHPSSPGNPHFGRLEGSDVREQQFGAIPVRAISLHSYTGNIFDYDDPWKATGVLLGFESPEVGPSQILCSPPNPRVGNPRSLHTLHDTQLSRRSIRSPTAPSLSNVPDDPRLMSERPDQMSPNSPACYSPADDYEPPVTLHRRSPAVHDVFDLPSSSLASSSVRMSLPVASYSDEFEEIDQHQRMPSDDLSANESSPHDEGRADFSTPTRGATHHEHLSSWVEVSPTVAGPYSSHFKLDSPELEPSRELDEDGFSSSWVELESEPGLSSEQTNMRLGPGRLDHLKLPLYKISSTARENLAAANRFGVSKSRLGFWKNFKSARARPAPVAPRTKVSVKIAHDEDLSQRVKPHSRLDGLRLDSRPRIWSSDGKVETGGVGRPPITDEVESLQHSNDVDAVLTAQPERLPVPLEDSEMKPIAHTSSGEEGVSAPFSIFTKDELEEDE</sequence>
<proteinExistence type="predicted"/>
<feature type="compositionally biased region" description="Basic and acidic residues" evidence="1">
    <location>
        <begin position="309"/>
        <end position="321"/>
    </location>
</feature>
<accession>A0A0D7BR92</accession>
<gene>
    <name evidence="2" type="ORF">CYLTODRAFT_417327</name>
</gene>
<feature type="region of interest" description="Disordered" evidence="1">
    <location>
        <begin position="153"/>
        <end position="212"/>
    </location>
</feature>
<feature type="region of interest" description="Disordered" evidence="1">
    <location>
        <begin position="253"/>
        <end position="292"/>
    </location>
</feature>
<feature type="region of interest" description="Disordered" evidence="1">
    <location>
        <begin position="306"/>
        <end position="327"/>
    </location>
</feature>
<protein>
    <submittedName>
        <fullName evidence="2">Uncharacterized protein</fullName>
    </submittedName>
</protein>
<feature type="region of interest" description="Disordered" evidence="1">
    <location>
        <begin position="492"/>
        <end position="517"/>
    </location>
</feature>
<evidence type="ECO:0000256" key="1">
    <source>
        <dbReference type="SAM" id="MobiDB-lite"/>
    </source>
</evidence>